<gene>
    <name evidence="1" type="primary">Hypp4440</name>
    <name evidence="1" type="ORF">BLAG_LOCUS22979</name>
</gene>
<accession>A0A8K0AAF9</accession>
<proteinExistence type="predicted"/>
<dbReference type="AlphaFoldDB" id="A0A8K0AAF9"/>
<keyword evidence="2" id="KW-1185">Reference proteome</keyword>
<reference evidence="1" key="1">
    <citation type="submission" date="2022-01" db="EMBL/GenBank/DDBJ databases">
        <authorList>
            <person name="Braso-Vives M."/>
        </authorList>
    </citation>
    <scope>NUCLEOTIDE SEQUENCE</scope>
</reference>
<name>A0A8K0AAF9_BRALA</name>
<dbReference type="Proteomes" id="UP000838412">
    <property type="component" value="Chromosome 7"/>
</dbReference>
<organism evidence="1 2">
    <name type="scientific">Branchiostoma lanceolatum</name>
    <name type="common">Common lancelet</name>
    <name type="synonym">Amphioxus lanceolatum</name>
    <dbReference type="NCBI Taxonomy" id="7740"/>
    <lineage>
        <taxon>Eukaryota</taxon>
        <taxon>Metazoa</taxon>
        <taxon>Chordata</taxon>
        <taxon>Cephalochordata</taxon>
        <taxon>Leptocardii</taxon>
        <taxon>Amphioxiformes</taxon>
        <taxon>Branchiostomatidae</taxon>
        <taxon>Branchiostoma</taxon>
    </lineage>
</organism>
<evidence type="ECO:0000313" key="1">
    <source>
        <dbReference type="EMBL" id="CAH1270799.1"/>
    </source>
</evidence>
<sequence>MQVEDSLDTMAENVHKLSDAAKREVQRRTDAEEEFTAVLPPDVVSILTQVNQAEREREERHQEAHRKFAETIRKFFQKLQMEENKYKDRMQELEVRTVTVHITHKYRDRMQELEGAMNPDAEATVLQRYRQAKSRLQAEL</sequence>
<evidence type="ECO:0000313" key="2">
    <source>
        <dbReference type="Proteomes" id="UP000838412"/>
    </source>
</evidence>
<protein>
    <submittedName>
        <fullName evidence="1">Hypp4440 protein</fullName>
    </submittedName>
</protein>
<dbReference type="EMBL" id="OV696692">
    <property type="protein sequence ID" value="CAH1270799.1"/>
    <property type="molecule type" value="Genomic_DNA"/>
</dbReference>
<dbReference type="OrthoDB" id="6104470at2759"/>